<gene>
    <name evidence="1" type="ORF">PJ311_05130</name>
</gene>
<accession>A0ABT4X117</accession>
<reference evidence="1 2" key="1">
    <citation type="submission" date="2023-01" db="EMBL/GenBank/DDBJ databases">
        <title>Bacillus changyiensis sp. nov., isolated from a coastal deposit.</title>
        <authorList>
            <person name="Xiao G."/>
            <person name="Lai Q."/>
            <person name="Hu Z."/>
            <person name="Shao Z."/>
        </authorList>
    </citation>
    <scope>NUCLEOTIDE SEQUENCE [LARGE SCALE GENOMIC DNA]</scope>
    <source>
        <strain evidence="1 2">CLL-7-23</strain>
    </source>
</reference>
<dbReference type="InterPro" id="IPR024787">
    <property type="entry name" value="EcsC"/>
</dbReference>
<evidence type="ECO:0000313" key="2">
    <source>
        <dbReference type="Proteomes" id="UP001211894"/>
    </source>
</evidence>
<evidence type="ECO:0000313" key="1">
    <source>
        <dbReference type="EMBL" id="MDA7025996.1"/>
    </source>
</evidence>
<comment type="caution">
    <text evidence="1">The sequence shown here is derived from an EMBL/GenBank/DDBJ whole genome shotgun (WGS) entry which is preliminary data.</text>
</comment>
<sequence length="235" mass="27014">MNENQLFLDEAYRWKLKFLRKSSMVERLSKGVQTKMNAHIPEKVHKAVTEAIKKMVEATLIGSNLTTVQKDTGTLTLRKKNQLAQKTIAQYQKAAAAEGIGTGAGGIFLGLADFPLFISIKMKCLFELASIYGYDVKQKEERLFLLYIFQLAFSGEKHRKDLFAIIENWDTEKREIDWKIFQQEYRDYLDFIKLFQFIPGFGAVVGGTANYKLLGHLGETARHIFHLRLIKEIVE</sequence>
<dbReference type="Proteomes" id="UP001211894">
    <property type="component" value="Unassembled WGS sequence"/>
</dbReference>
<proteinExistence type="predicted"/>
<dbReference type="Pfam" id="PF12787">
    <property type="entry name" value="EcsC"/>
    <property type="match status" value="1"/>
</dbReference>
<keyword evidence="2" id="KW-1185">Reference proteome</keyword>
<organism evidence="1 2">
    <name type="scientific">Bacillus changyiensis</name>
    <dbReference type="NCBI Taxonomy" id="3004103"/>
    <lineage>
        <taxon>Bacteria</taxon>
        <taxon>Bacillati</taxon>
        <taxon>Bacillota</taxon>
        <taxon>Bacilli</taxon>
        <taxon>Bacillales</taxon>
        <taxon>Bacillaceae</taxon>
        <taxon>Bacillus</taxon>
    </lineage>
</organism>
<protein>
    <submittedName>
        <fullName evidence="1">EcsC family protein</fullName>
    </submittedName>
</protein>
<dbReference type="RefSeq" id="WP_271339864.1">
    <property type="nucleotide sequence ID" value="NZ_JAQKAB010000003.1"/>
</dbReference>
<dbReference type="EMBL" id="JAQKAB010000003">
    <property type="protein sequence ID" value="MDA7025996.1"/>
    <property type="molecule type" value="Genomic_DNA"/>
</dbReference>
<name>A0ABT4X117_9BACI</name>
<dbReference type="PANTHER" id="PTHR41260:SF1">
    <property type="entry name" value="PROTEIN ECSC"/>
    <property type="match status" value="1"/>
</dbReference>
<dbReference type="PANTHER" id="PTHR41260">
    <property type="entry name" value="PROTEIN ECSC"/>
    <property type="match status" value="1"/>
</dbReference>